<protein>
    <submittedName>
        <fullName evidence="1">C-4 sterol methyl oxidase</fullName>
        <ecNumber evidence="1">1.14.18.9</ecNumber>
    </submittedName>
</protein>
<keyword evidence="2" id="KW-1185">Reference proteome</keyword>
<dbReference type="Proteomes" id="UP001140094">
    <property type="component" value="Unassembled WGS sequence"/>
</dbReference>
<accession>A0A9W8HSG9</accession>
<dbReference type="EMBL" id="JANBUO010001047">
    <property type="protein sequence ID" value="KAJ2800112.1"/>
    <property type="molecule type" value="Genomic_DNA"/>
</dbReference>
<dbReference type="OrthoDB" id="1658724at2759"/>
<feature type="non-terminal residue" evidence="1">
    <location>
        <position position="89"/>
    </location>
</feature>
<organism evidence="1 2">
    <name type="scientific">Coemansia guatemalensis</name>
    <dbReference type="NCBI Taxonomy" id="2761395"/>
    <lineage>
        <taxon>Eukaryota</taxon>
        <taxon>Fungi</taxon>
        <taxon>Fungi incertae sedis</taxon>
        <taxon>Zoopagomycota</taxon>
        <taxon>Kickxellomycotina</taxon>
        <taxon>Kickxellomycetes</taxon>
        <taxon>Kickxellales</taxon>
        <taxon>Kickxellaceae</taxon>
        <taxon>Coemansia</taxon>
    </lineage>
</organism>
<gene>
    <name evidence="1" type="primary">ERG25_2</name>
    <name evidence="1" type="ORF">H4R20_004181</name>
</gene>
<sequence>MDRVAVALEYVREMASGTVDVSQKIPAGYTPSWIERTWLSLFDGRNELLTFTAIAFIMHEMVYFGRYLPFLACDYIPALRKYKIQDNKE</sequence>
<reference evidence="1" key="1">
    <citation type="submission" date="2022-07" db="EMBL/GenBank/DDBJ databases">
        <title>Phylogenomic reconstructions and comparative analyses of Kickxellomycotina fungi.</title>
        <authorList>
            <person name="Reynolds N.K."/>
            <person name="Stajich J.E."/>
            <person name="Barry K."/>
            <person name="Grigoriev I.V."/>
            <person name="Crous P."/>
            <person name="Smith M.E."/>
        </authorList>
    </citation>
    <scope>NUCLEOTIDE SEQUENCE</scope>
    <source>
        <strain evidence="1">NRRL 1565</strain>
    </source>
</reference>
<proteinExistence type="predicted"/>
<dbReference type="EC" id="1.14.18.9" evidence="1"/>
<keyword evidence="1" id="KW-0560">Oxidoreductase</keyword>
<evidence type="ECO:0000313" key="1">
    <source>
        <dbReference type="EMBL" id="KAJ2800112.1"/>
    </source>
</evidence>
<name>A0A9W8HSG9_9FUNG</name>
<dbReference type="GO" id="GO:0000254">
    <property type="term" value="F:C-4 methylsterol oxidase activity"/>
    <property type="evidence" value="ECO:0007669"/>
    <property type="project" value="UniProtKB-EC"/>
</dbReference>
<comment type="caution">
    <text evidence="1">The sequence shown here is derived from an EMBL/GenBank/DDBJ whole genome shotgun (WGS) entry which is preliminary data.</text>
</comment>
<dbReference type="AlphaFoldDB" id="A0A9W8HSG9"/>
<evidence type="ECO:0000313" key="2">
    <source>
        <dbReference type="Proteomes" id="UP001140094"/>
    </source>
</evidence>